<evidence type="ECO:0000313" key="3">
    <source>
        <dbReference type="Proteomes" id="UP000219327"/>
    </source>
</evidence>
<evidence type="ECO:0008006" key="4">
    <source>
        <dbReference type="Google" id="ProtNLM"/>
    </source>
</evidence>
<dbReference type="InterPro" id="IPR008775">
    <property type="entry name" value="Phytyl_CoA_dOase-like"/>
</dbReference>
<reference evidence="2 3" key="1">
    <citation type="submission" date="2017-08" db="EMBL/GenBank/DDBJ databases">
        <title>Fine stratification of microbial communities through a metagenomic profile of the photic zone.</title>
        <authorList>
            <person name="Haro-Moreno J.M."/>
            <person name="Lopez-Perez M."/>
            <person name="De La Torre J."/>
            <person name="Picazo A."/>
            <person name="Camacho A."/>
            <person name="Rodriguez-Valera F."/>
        </authorList>
    </citation>
    <scope>NUCLEOTIDE SEQUENCE [LARGE SCALE GENOMIC DNA]</scope>
    <source>
        <strain evidence="2">MED-G24</strain>
    </source>
</reference>
<evidence type="ECO:0000313" key="2">
    <source>
        <dbReference type="EMBL" id="PDH40731.1"/>
    </source>
</evidence>
<comment type="caution">
    <text evidence="2">The sequence shown here is derived from an EMBL/GenBank/DDBJ whole genome shotgun (WGS) entry which is preliminary data.</text>
</comment>
<dbReference type="Gene3D" id="2.60.120.620">
    <property type="entry name" value="q2cbj1_9rhob like domain"/>
    <property type="match status" value="1"/>
</dbReference>
<dbReference type="GO" id="GO:0016706">
    <property type="term" value="F:2-oxoglutarate-dependent dioxygenase activity"/>
    <property type="evidence" value="ECO:0007669"/>
    <property type="project" value="UniProtKB-ARBA"/>
</dbReference>
<dbReference type="GO" id="GO:0005506">
    <property type="term" value="F:iron ion binding"/>
    <property type="evidence" value="ECO:0007669"/>
    <property type="project" value="UniProtKB-ARBA"/>
</dbReference>
<sequence length="386" mass="42197">MKTTNIFGNHELCRYEYDEVLSGDLDIEAFAVQVLNAVDRHGFAVIENAVQGPACNQVVSEMRSYIEATPHGLHGLGGTRRCGALVARSASSHQMIAHPVILELAKRILGEQKLNGDAVRINGREGPGEQGFRYPWQLHLTQIIDVGPGGGGDDMPHQLQLHRANGMWLHDFQHVGIDPQMEVMWALSDFTEENGATHAVLGSHREAPRNGTGGYGEPTVQAVMPKGSVMIWTGWSIHGAGVNRSADRRVGMNINYALGFLAQEENQLLACPPHIARKLPEQMQRLMGYRQPAAALNYVAECQPPEDSVLQEDFDVLVPGAHGHVMNPALDGPGFAPENEAAFEAKVADLERQKSAAIAVDDLEQALHLKHAISVLHRSPRTTKQQ</sequence>
<proteinExistence type="predicted"/>
<dbReference type="PANTHER" id="PTHR20883:SF48">
    <property type="entry name" value="ECTOINE DIOXYGENASE"/>
    <property type="match status" value="1"/>
</dbReference>
<organism evidence="2 3">
    <name type="scientific">OM182 bacterium MED-G24</name>
    <dbReference type="NCBI Taxonomy" id="1986255"/>
    <lineage>
        <taxon>Bacteria</taxon>
        <taxon>Pseudomonadati</taxon>
        <taxon>Pseudomonadota</taxon>
        <taxon>Gammaproteobacteria</taxon>
        <taxon>OMG group</taxon>
        <taxon>OM182 clade</taxon>
    </lineage>
</organism>
<dbReference type="Pfam" id="PF05721">
    <property type="entry name" value="PhyH"/>
    <property type="match status" value="1"/>
</dbReference>
<dbReference type="AlphaFoldDB" id="A0A2A5WWC5"/>
<protein>
    <recommendedName>
        <fullName evidence="4">Phytanoyl-CoA dioxygenase</fullName>
    </recommendedName>
</protein>
<dbReference type="SUPFAM" id="SSF51197">
    <property type="entry name" value="Clavaminate synthase-like"/>
    <property type="match status" value="1"/>
</dbReference>
<comment type="cofactor">
    <cofactor evidence="1">
        <name>Fe(2+)</name>
        <dbReference type="ChEBI" id="CHEBI:29033"/>
    </cofactor>
</comment>
<dbReference type="PANTHER" id="PTHR20883">
    <property type="entry name" value="PHYTANOYL-COA DIOXYGENASE DOMAIN CONTAINING 1"/>
    <property type="match status" value="1"/>
</dbReference>
<evidence type="ECO:0000256" key="1">
    <source>
        <dbReference type="ARBA" id="ARBA00001954"/>
    </source>
</evidence>
<dbReference type="Proteomes" id="UP000219327">
    <property type="component" value="Unassembled WGS sequence"/>
</dbReference>
<accession>A0A2A5WWC5</accession>
<name>A0A2A5WWC5_9GAMM</name>
<gene>
    <name evidence="2" type="ORF">CNE99_03135</name>
</gene>
<dbReference type="EMBL" id="NTKD01000009">
    <property type="protein sequence ID" value="PDH40731.1"/>
    <property type="molecule type" value="Genomic_DNA"/>
</dbReference>